<reference evidence="2" key="1">
    <citation type="submission" date="2016-11" db="EMBL/GenBank/DDBJ databases">
        <authorList>
            <person name="Varghese N."/>
            <person name="Submissions S."/>
        </authorList>
    </citation>
    <scope>NUCLEOTIDE SEQUENCE [LARGE SCALE GENOMIC DNA]</scope>
    <source>
        <strain evidence="2">DSM 13643</strain>
    </source>
</reference>
<evidence type="ECO:0000313" key="2">
    <source>
        <dbReference type="Proteomes" id="UP000183967"/>
    </source>
</evidence>
<sequence length="263" mass="31071">MILQKNKNDFLHVRNEKKGYVSIFNHNTRTTTFLNETAYEILKLVNEGKNYEEIVSIYNSKYGMGENLEEEVLNTLYSLKYRKLIEFEMENNNISENDIRVAGEKDYSEISKLIKKNFIKPNKYIYMAADNEVYYNEETIRIRQFNNYEYNIVAVENARIEAVLTIAPPRSQFFGTSLITGIFFSPDMSEDKCKLLFTKLLEKGKEYLLGDINKIRIHIPDTENLRNKKELIYLLLENGFINEATLKNEICKKYDLIFYTLFI</sequence>
<dbReference type="Proteomes" id="UP000183967">
    <property type="component" value="Unassembled WGS sequence"/>
</dbReference>
<dbReference type="AlphaFoldDB" id="A0A1M5S2K0"/>
<dbReference type="RefSeq" id="WP_073195048.1">
    <property type="nucleotide sequence ID" value="NZ_FQXO01000009.1"/>
</dbReference>
<gene>
    <name evidence="1" type="ORF">SAMN02745135_00442</name>
</gene>
<accession>A0A1M5S2K0</accession>
<organism evidence="1 2">
    <name type="scientific">Caloranaerobacter azorensis DSM 13643</name>
    <dbReference type="NCBI Taxonomy" id="1121264"/>
    <lineage>
        <taxon>Bacteria</taxon>
        <taxon>Bacillati</taxon>
        <taxon>Bacillota</taxon>
        <taxon>Tissierellia</taxon>
        <taxon>Tissierellales</taxon>
        <taxon>Thermohalobacteraceae</taxon>
        <taxon>Caloranaerobacter</taxon>
    </lineage>
</organism>
<proteinExistence type="predicted"/>
<name>A0A1M5S2K0_9FIRM</name>
<dbReference type="EMBL" id="FQXO01000009">
    <property type="protein sequence ID" value="SHH32528.1"/>
    <property type="molecule type" value="Genomic_DNA"/>
</dbReference>
<keyword evidence="2" id="KW-1185">Reference proteome</keyword>
<dbReference type="Pfam" id="PF05402">
    <property type="entry name" value="PqqD"/>
    <property type="match status" value="1"/>
</dbReference>
<protein>
    <submittedName>
        <fullName evidence="1">Coenzyme PQQ synthesis protein D (PqqD)</fullName>
    </submittedName>
</protein>
<evidence type="ECO:0000313" key="1">
    <source>
        <dbReference type="EMBL" id="SHH32528.1"/>
    </source>
</evidence>
<dbReference type="InterPro" id="IPR008792">
    <property type="entry name" value="PQQD"/>
</dbReference>